<reference evidence="2 3" key="1">
    <citation type="journal article" date="2023" name="Life. Sci Alliance">
        <title>Evolutionary insights into 3D genome organization and epigenetic landscape of Vigna mungo.</title>
        <authorList>
            <person name="Junaid A."/>
            <person name="Singh B."/>
            <person name="Bhatia S."/>
        </authorList>
    </citation>
    <scope>NUCLEOTIDE SEQUENCE [LARGE SCALE GENOMIC DNA]</scope>
    <source>
        <strain evidence="2">Urdbean</strain>
    </source>
</reference>
<evidence type="ECO:0000313" key="3">
    <source>
        <dbReference type="Proteomes" id="UP001374535"/>
    </source>
</evidence>
<protein>
    <submittedName>
        <fullName evidence="2">Uncharacterized protein</fullName>
    </submittedName>
</protein>
<name>A0AAQ3RRR9_VIGMU</name>
<sequence length="102" mass="11264">MVREVRESGSKSSSGKDSASSFSIHKLFREGLSPKAPFNEPISLEQFLSFMKFSFDGKPPSGNDSSLGQSYMHSLVRDGSSICIFPGNDSNLEHSLMVKSWR</sequence>
<evidence type="ECO:0000256" key="1">
    <source>
        <dbReference type="SAM" id="MobiDB-lite"/>
    </source>
</evidence>
<gene>
    <name evidence="2" type="ORF">V8G54_022985</name>
</gene>
<accession>A0AAQ3RRR9</accession>
<keyword evidence="3" id="KW-1185">Reference proteome</keyword>
<organism evidence="2 3">
    <name type="scientific">Vigna mungo</name>
    <name type="common">Black gram</name>
    <name type="synonym">Phaseolus mungo</name>
    <dbReference type="NCBI Taxonomy" id="3915"/>
    <lineage>
        <taxon>Eukaryota</taxon>
        <taxon>Viridiplantae</taxon>
        <taxon>Streptophyta</taxon>
        <taxon>Embryophyta</taxon>
        <taxon>Tracheophyta</taxon>
        <taxon>Spermatophyta</taxon>
        <taxon>Magnoliopsida</taxon>
        <taxon>eudicotyledons</taxon>
        <taxon>Gunneridae</taxon>
        <taxon>Pentapetalae</taxon>
        <taxon>rosids</taxon>
        <taxon>fabids</taxon>
        <taxon>Fabales</taxon>
        <taxon>Fabaceae</taxon>
        <taxon>Papilionoideae</taxon>
        <taxon>50 kb inversion clade</taxon>
        <taxon>NPAAA clade</taxon>
        <taxon>indigoferoid/millettioid clade</taxon>
        <taxon>Phaseoleae</taxon>
        <taxon>Vigna</taxon>
    </lineage>
</organism>
<feature type="region of interest" description="Disordered" evidence="1">
    <location>
        <begin position="1"/>
        <end position="21"/>
    </location>
</feature>
<dbReference type="EMBL" id="CP144694">
    <property type="protein sequence ID" value="WVZ02179.1"/>
    <property type="molecule type" value="Genomic_DNA"/>
</dbReference>
<dbReference type="AlphaFoldDB" id="A0AAQ3RRR9"/>
<dbReference type="Proteomes" id="UP001374535">
    <property type="component" value="Chromosome 7"/>
</dbReference>
<proteinExistence type="predicted"/>
<feature type="compositionally biased region" description="Low complexity" evidence="1">
    <location>
        <begin position="10"/>
        <end position="21"/>
    </location>
</feature>
<evidence type="ECO:0000313" key="2">
    <source>
        <dbReference type="EMBL" id="WVZ02179.1"/>
    </source>
</evidence>